<dbReference type="Pfam" id="PF00239">
    <property type="entry name" value="Resolvase"/>
    <property type="match status" value="1"/>
</dbReference>
<feature type="compositionally biased region" description="Basic residues" evidence="4">
    <location>
        <begin position="130"/>
        <end position="142"/>
    </location>
</feature>
<sequence length="187" mass="20345">MAVFGYILAADEDDVHMQAYDLQYAGAADPYTDYGEDGQTDRPQLEVALTKLAHGDTLVVTGLDRLAPSSEEVMVIIRRVADKGAELWALWDKTSITPGDVQRASQVIVVLEGIDAAHALRKADEAAATKKNRRSNAGRPKKLTPEQVSHARLTVDSGQQSVSSMAKVMRVNKTTLWRALKTAPSQS</sequence>
<dbReference type="CDD" id="cd00569">
    <property type="entry name" value="HTH_Hin_like"/>
    <property type="match status" value="1"/>
</dbReference>
<dbReference type="GO" id="GO:0003677">
    <property type="term" value="F:DNA binding"/>
    <property type="evidence" value="ECO:0007669"/>
    <property type="project" value="UniProtKB-KW"/>
</dbReference>
<reference evidence="6 7" key="1">
    <citation type="submission" date="2019-03" db="EMBL/GenBank/DDBJ databases">
        <title>Genomic Encyclopedia of Type Strains, Phase IV (KMG-IV): sequencing the most valuable type-strain genomes for metagenomic binning, comparative biology and taxonomic classification.</title>
        <authorList>
            <person name="Goeker M."/>
        </authorList>
    </citation>
    <scope>NUCLEOTIDE SEQUENCE [LARGE SCALE GENOMIC DNA]</scope>
    <source>
        <strain evidence="6 7">DSM 22958</strain>
    </source>
</reference>
<evidence type="ECO:0000259" key="5">
    <source>
        <dbReference type="SMART" id="SM00857"/>
    </source>
</evidence>
<evidence type="ECO:0000256" key="3">
    <source>
        <dbReference type="ARBA" id="ARBA00023172"/>
    </source>
</evidence>
<dbReference type="RefSeq" id="WP_132011002.1">
    <property type="nucleotide sequence ID" value="NZ_JBHUNN010000002.1"/>
</dbReference>
<proteinExistence type="predicted"/>
<evidence type="ECO:0000256" key="1">
    <source>
        <dbReference type="ARBA" id="ARBA00022908"/>
    </source>
</evidence>
<keyword evidence="7" id="KW-1185">Reference proteome</keyword>
<evidence type="ECO:0000256" key="4">
    <source>
        <dbReference type="SAM" id="MobiDB-lite"/>
    </source>
</evidence>
<dbReference type="InterPro" id="IPR006118">
    <property type="entry name" value="Recombinase_CS"/>
</dbReference>
<dbReference type="GO" id="GO:0000150">
    <property type="term" value="F:DNA strand exchange activity"/>
    <property type="evidence" value="ECO:0007669"/>
    <property type="project" value="InterPro"/>
</dbReference>
<keyword evidence="2" id="KW-0238">DNA-binding</keyword>
<gene>
    <name evidence="6" type="ORF">EV666_1401</name>
</gene>
<protein>
    <submittedName>
        <fullName evidence="6">DNA invertase Pin-like site-specific DNA recombinase</fullName>
    </submittedName>
</protein>
<feature type="region of interest" description="Disordered" evidence="4">
    <location>
        <begin position="125"/>
        <end position="148"/>
    </location>
</feature>
<dbReference type="PROSITE" id="PS00398">
    <property type="entry name" value="RECOMBINASES_2"/>
    <property type="match status" value="1"/>
</dbReference>
<accession>A0A4R2GFL1</accession>
<feature type="domain" description="Resolvase/invertase-type recombinase catalytic" evidence="5">
    <location>
        <begin position="3"/>
        <end position="139"/>
    </location>
</feature>
<dbReference type="Proteomes" id="UP000294881">
    <property type="component" value="Unassembled WGS sequence"/>
</dbReference>
<comment type="caution">
    <text evidence="6">The sequence shown here is derived from an EMBL/GenBank/DDBJ whole genome shotgun (WGS) entry which is preliminary data.</text>
</comment>
<dbReference type="InterPro" id="IPR006119">
    <property type="entry name" value="Resolv_N"/>
</dbReference>
<evidence type="ECO:0000313" key="6">
    <source>
        <dbReference type="EMBL" id="TCO06998.1"/>
    </source>
</evidence>
<dbReference type="SUPFAM" id="SSF53041">
    <property type="entry name" value="Resolvase-like"/>
    <property type="match status" value="1"/>
</dbReference>
<dbReference type="GO" id="GO:0015074">
    <property type="term" value="P:DNA integration"/>
    <property type="evidence" value="ECO:0007669"/>
    <property type="project" value="UniProtKB-KW"/>
</dbReference>
<dbReference type="SMART" id="SM00857">
    <property type="entry name" value="Resolvase"/>
    <property type="match status" value="1"/>
</dbReference>
<dbReference type="EMBL" id="SLWL01000040">
    <property type="protein sequence ID" value="TCO06998.1"/>
    <property type="molecule type" value="Genomic_DNA"/>
</dbReference>
<dbReference type="InterPro" id="IPR036162">
    <property type="entry name" value="Resolvase-like_N_sf"/>
</dbReference>
<evidence type="ECO:0000313" key="7">
    <source>
        <dbReference type="Proteomes" id="UP000294881"/>
    </source>
</evidence>
<dbReference type="Gene3D" id="1.10.10.60">
    <property type="entry name" value="Homeodomain-like"/>
    <property type="match status" value="1"/>
</dbReference>
<organism evidence="6 7">
    <name type="scientific">Camelimonas lactis</name>
    <dbReference type="NCBI Taxonomy" id="659006"/>
    <lineage>
        <taxon>Bacteria</taxon>
        <taxon>Pseudomonadati</taxon>
        <taxon>Pseudomonadota</taxon>
        <taxon>Alphaproteobacteria</taxon>
        <taxon>Hyphomicrobiales</taxon>
        <taxon>Chelatococcaceae</taxon>
        <taxon>Camelimonas</taxon>
    </lineage>
</organism>
<keyword evidence="1" id="KW-0229">DNA integration</keyword>
<dbReference type="AlphaFoldDB" id="A0A4R2GFL1"/>
<name>A0A4R2GFL1_9HYPH</name>
<dbReference type="Gene3D" id="3.40.50.1390">
    <property type="entry name" value="Resolvase, N-terminal catalytic domain"/>
    <property type="match status" value="1"/>
</dbReference>
<evidence type="ECO:0000256" key="2">
    <source>
        <dbReference type="ARBA" id="ARBA00023125"/>
    </source>
</evidence>
<keyword evidence="3" id="KW-0233">DNA recombination</keyword>
<dbReference type="OrthoDB" id="9800103at2"/>